<dbReference type="InterPro" id="IPR055713">
    <property type="entry name" value="DUF7289"/>
</dbReference>
<gene>
    <name evidence="2" type="ORF">MSMAS_3160</name>
</gene>
<dbReference type="Pfam" id="PF23960">
    <property type="entry name" value="DUF7289"/>
    <property type="match status" value="1"/>
</dbReference>
<proteinExistence type="predicted"/>
<dbReference type="KEGG" id="mmj:MSMAS_3160"/>
<feature type="transmembrane region" description="Helical" evidence="1">
    <location>
        <begin position="34"/>
        <end position="55"/>
    </location>
</feature>
<dbReference type="HOGENOM" id="CLU_068609_0_0_2"/>
<dbReference type="EMBL" id="CP009512">
    <property type="protein sequence ID" value="AKB66356.1"/>
    <property type="molecule type" value="Genomic_DNA"/>
</dbReference>
<name>A0A0E3LV40_METMZ</name>
<reference evidence="2 3" key="1">
    <citation type="submission" date="2014-07" db="EMBL/GenBank/DDBJ databases">
        <title>Methanogenic archaea and the global carbon cycle.</title>
        <authorList>
            <person name="Henriksen J.R."/>
            <person name="Luke J."/>
            <person name="Reinhart S."/>
            <person name="Benedict M.N."/>
            <person name="Youngblut N.D."/>
            <person name="Metcalf M.E."/>
            <person name="Whitaker R.J."/>
            <person name="Metcalf W.W."/>
        </authorList>
    </citation>
    <scope>NUCLEOTIDE SEQUENCE [LARGE SCALE GENOMIC DNA]</scope>
    <source>
        <strain evidence="2 3">S-6</strain>
    </source>
</reference>
<sequence length="320" mass="34986">MKKGIQIRGLKSMTEKISKNSQKSKPFFFRSESASSTVVGAVLLLAIIVSIFSVVRIGYIPEWKNDAEYSHMNDVWKDMADLKSKIDLITIALASDPDSQNTEITMSVPFHMGGGDVPLIGTIKSSGTLSVNKNDCNITISQGSNGNLIDPVACGSVSYTSQNRYYVNQDFIYEGGALILSQGERSSMMLYPSIRFSRTPANEYNVSIHIVEIDKNPYAPADVISSNTGCSLRLSGKEYEPLYNDNNISSFTLTVNTDHPDAWYLYLQETTKEAGITDSTTLTQNENSVSLTFPSGPGGKGLNRLYVSKTIVKVEPGIGI</sequence>
<accession>A0A0E3LV40</accession>
<dbReference type="PATRIC" id="fig|213585.10.peg.3955"/>
<keyword evidence="1" id="KW-0812">Transmembrane</keyword>
<keyword evidence="1" id="KW-1133">Transmembrane helix</keyword>
<evidence type="ECO:0000313" key="2">
    <source>
        <dbReference type="EMBL" id="AKB66356.1"/>
    </source>
</evidence>
<dbReference type="Proteomes" id="UP000033097">
    <property type="component" value="Chromosome"/>
</dbReference>
<evidence type="ECO:0000256" key="1">
    <source>
        <dbReference type="SAM" id="Phobius"/>
    </source>
</evidence>
<organism evidence="2 3">
    <name type="scientific">Methanosarcina mazei S-6</name>
    <dbReference type="NCBI Taxonomy" id="213585"/>
    <lineage>
        <taxon>Archaea</taxon>
        <taxon>Methanobacteriati</taxon>
        <taxon>Methanobacteriota</taxon>
        <taxon>Stenosarchaea group</taxon>
        <taxon>Methanomicrobia</taxon>
        <taxon>Methanosarcinales</taxon>
        <taxon>Methanosarcinaceae</taxon>
        <taxon>Methanosarcina</taxon>
    </lineage>
</organism>
<protein>
    <recommendedName>
        <fullName evidence="4">Archaeal Type IV pilin N-terminal domain-containing protein</fullName>
    </recommendedName>
</protein>
<evidence type="ECO:0000313" key="3">
    <source>
        <dbReference type="Proteomes" id="UP000033097"/>
    </source>
</evidence>
<dbReference type="STRING" id="213585.MSMAS_3160"/>
<evidence type="ECO:0008006" key="4">
    <source>
        <dbReference type="Google" id="ProtNLM"/>
    </source>
</evidence>
<keyword evidence="1" id="KW-0472">Membrane</keyword>
<dbReference type="AlphaFoldDB" id="A0A0E3LV40"/>